<dbReference type="GO" id="GO:0006281">
    <property type="term" value="P:DNA repair"/>
    <property type="evidence" value="ECO:0007669"/>
    <property type="project" value="UniProtKB-KW"/>
</dbReference>
<evidence type="ECO:0000256" key="1">
    <source>
        <dbReference type="ARBA" id="ARBA00000983"/>
    </source>
</evidence>
<name>A0ABD0JCT5_9CAEN</name>
<evidence type="ECO:0000256" key="16">
    <source>
        <dbReference type="ARBA" id="ARBA00023242"/>
    </source>
</evidence>
<reference evidence="20 21" key="1">
    <citation type="journal article" date="2023" name="Sci. Data">
        <title>Genome assembly of the Korean intertidal mud-creeper Batillaria attramentaria.</title>
        <authorList>
            <person name="Patra A.K."/>
            <person name="Ho P.T."/>
            <person name="Jun S."/>
            <person name="Lee S.J."/>
            <person name="Kim Y."/>
            <person name="Won Y.J."/>
        </authorList>
    </citation>
    <scope>NUCLEOTIDE SEQUENCE [LARGE SCALE GENOMIC DNA]</scope>
    <source>
        <strain evidence="20">Wonlab-2016</strain>
    </source>
</reference>
<dbReference type="AlphaFoldDB" id="A0ABD0JCT5"/>
<dbReference type="SMART" id="SM00990">
    <property type="entry name" value="VRR_NUC"/>
    <property type="match status" value="1"/>
</dbReference>
<keyword evidence="5 17" id="KW-0479">Metal-binding</keyword>
<dbReference type="GO" id="GO:0004519">
    <property type="term" value="F:endonuclease activity"/>
    <property type="evidence" value="ECO:0007669"/>
    <property type="project" value="UniProtKB-KW"/>
</dbReference>
<keyword evidence="12 17" id="KW-0460">Magnesium</keyword>
<keyword evidence="7 17" id="KW-0227">DNA damage</keyword>
<feature type="region of interest" description="Disordered" evidence="18">
    <location>
        <begin position="120"/>
        <end position="149"/>
    </location>
</feature>
<dbReference type="InterPro" id="IPR033315">
    <property type="entry name" value="Fan1-like"/>
</dbReference>
<feature type="compositionally biased region" description="Polar residues" evidence="18">
    <location>
        <begin position="127"/>
        <end position="139"/>
    </location>
</feature>
<evidence type="ECO:0000256" key="6">
    <source>
        <dbReference type="ARBA" id="ARBA00022759"/>
    </source>
</evidence>
<keyword evidence="14 17" id="KW-0234">DNA repair</keyword>
<dbReference type="Proteomes" id="UP001519460">
    <property type="component" value="Unassembled WGS sequence"/>
</dbReference>
<dbReference type="InterPro" id="IPR011856">
    <property type="entry name" value="tRNA_endonuc-like_dom_sf"/>
</dbReference>
<protein>
    <recommendedName>
        <fullName evidence="17">Fanconi-associated nuclease</fullName>
        <ecNumber evidence="17">3.1.4.1</ecNumber>
    </recommendedName>
</protein>
<keyword evidence="9 17" id="KW-0378">Hydrolase</keyword>
<evidence type="ECO:0000256" key="12">
    <source>
        <dbReference type="ARBA" id="ARBA00022842"/>
    </source>
</evidence>
<dbReference type="GO" id="GO:0004528">
    <property type="term" value="F:phosphodiesterase I activity"/>
    <property type="evidence" value="ECO:0007669"/>
    <property type="project" value="UniProtKB-EC"/>
</dbReference>
<dbReference type="InterPro" id="IPR049132">
    <property type="entry name" value="FAN1-like_euk"/>
</dbReference>
<feature type="compositionally biased region" description="Basic and acidic residues" evidence="18">
    <location>
        <begin position="314"/>
        <end position="343"/>
    </location>
</feature>
<feature type="compositionally biased region" description="Basic and acidic residues" evidence="18">
    <location>
        <begin position="204"/>
        <end position="216"/>
    </location>
</feature>
<keyword evidence="16 17" id="KW-0539">Nucleus</keyword>
<evidence type="ECO:0000256" key="14">
    <source>
        <dbReference type="ARBA" id="ARBA00023204"/>
    </source>
</evidence>
<feature type="region of interest" description="Disordered" evidence="18">
    <location>
        <begin position="1"/>
        <end position="101"/>
    </location>
</feature>
<evidence type="ECO:0000256" key="13">
    <source>
        <dbReference type="ARBA" id="ARBA00023054"/>
    </source>
</evidence>
<dbReference type="PANTHER" id="PTHR15749">
    <property type="entry name" value="FANCONI-ASSOCIATED NUCLEASE 1"/>
    <property type="match status" value="1"/>
</dbReference>
<feature type="compositionally biased region" description="Polar residues" evidence="18">
    <location>
        <begin position="276"/>
        <end position="285"/>
    </location>
</feature>
<keyword evidence="10" id="KW-0862">Zinc</keyword>
<dbReference type="FunFam" id="3.40.1350.10:FF:000004">
    <property type="entry name" value="Fanconi-associated nuclease"/>
    <property type="match status" value="1"/>
</dbReference>
<evidence type="ECO:0000256" key="17">
    <source>
        <dbReference type="RuleBase" id="RU365033"/>
    </source>
</evidence>
<dbReference type="Pfam" id="PF08774">
    <property type="entry name" value="VRR_NUC"/>
    <property type="match status" value="1"/>
</dbReference>
<evidence type="ECO:0000313" key="21">
    <source>
        <dbReference type="Proteomes" id="UP001519460"/>
    </source>
</evidence>
<evidence type="ECO:0000256" key="5">
    <source>
        <dbReference type="ARBA" id="ARBA00022723"/>
    </source>
</evidence>
<dbReference type="GO" id="GO:0005634">
    <property type="term" value="C:nucleus"/>
    <property type="evidence" value="ECO:0007669"/>
    <property type="project" value="UniProtKB-SubCell"/>
</dbReference>
<proteinExistence type="inferred from homology"/>
<feature type="domain" description="VRR-NUC" evidence="19">
    <location>
        <begin position="851"/>
        <end position="966"/>
    </location>
</feature>
<evidence type="ECO:0000256" key="15">
    <source>
        <dbReference type="ARBA" id="ARBA00023211"/>
    </source>
</evidence>
<dbReference type="EMBL" id="JACVVK020000500">
    <property type="protein sequence ID" value="KAK7469871.1"/>
    <property type="molecule type" value="Genomic_DNA"/>
</dbReference>
<dbReference type="Pfam" id="PF21170">
    <property type="entry name" value="FAN1_TPR"/>
    <property type="match status" value="1"/>
</dbReference>
<comment type="similarity">
    <text evidence="3 17">Belongs to the FAN1 family.</text>
</comment>
<dbReference type="InterPro" id="IPR049138">
    <property type="entry name" value="Fan1_SAP_met"/>
</dbReference>
<comment type="function">
    <text evidence="17">Nuclease required for the repair of DNA interstrand cross-links (ICL). Acts as a 5'-3' exonuclease that anchors at a cut end of DNA and cleaves DNA successively at every third nucleotide, allowing to excise an ICL from one strand through flanking incisions.</text>
</comment>
<accession>A0ABD0JCT5</accession>
<comment type="cofactor">
    <cofactor evidence="17">
        <name>Mg(2+)</name>
        <dbReference type="ChEBI" id="CHEBI:18420"/>
    </cofactor>
    <cofactor evidence="17">
        <name>Mn(2+)</name>
        <dbReference type="ChEBI" id="CHEBI:29035"/>
    </cofactor>
</comment>
<gene>
    <name evidence="20" type="ORF">BaRGS_00036091</name>
</gene>
<dbReference type="CDD" id="cd22326">
    <property type="entry name" value="FAN1-like"/>
    <property type="match status" value="1"/>
</dbReference>
<keyword evidence="4 17" id="KW-0540">Nuclease</keyword>
<evidence type="ECO:0000256" key="18">
    <source>
        <dbReference type="SAM" id="MobiDB-lite"/>
    </source>
</evidence>
<dbReference type="Pfam" id="PF21169">
    <property type="entry name" value="Fan1_SAP"/>
    <property type="match status" value="1"/>
</dbReference>
<comment type="subcellular location">
    <subcellularLocation>
        <location evidence="2 17">Nucleus</location>
    </subcellularLocation>
</comment>
<evidence type="ECO:0000256" key="3">
    <source>
        <dbReference type="ARBA" id="ARBA00005533"/>
    </source>
</evidence>
<feature type="region of interest" description="Disordered" evidence="18">
    <location>
        <begin position="204"/>
        <end position="352"/>
    </location>
</feature>
<dbReference type="InterPro" id="IPR049125">
    <property type="entry name" value="FAN1-like_WH"/>
</dbReference>
<organism evidence="20 21">
    <name type="scientific">Batillaria attramentaria</name>
    <dbReference type="NCBI Taxonomy" id="370345"/>
    <lineage>
        <taxon>Eukaryota</taxon>
        <taxon>Metazoa</taxon>
        <taxon>Spiralia</taxon>
        <taxon>Lophotrochozoa</taxon>
        <taxon>Mollusca</taxon>
        <taxon>Gastropoda</taxon>
        <taxon>Caenogastropoda</taxon>
        <taxon>Sorbeoconcha</taxon>
        <taxon>Cerithioidea</taxon>
        <taxon>Batillariidae</taxon>
        <taxon>Batillaria</taxon>
    </lineage>
</organism>
<comment type="catalytic activity">
    <reaction evidence="1 17">
        <text>Hydrolytically removes 5'-nucleotides successively from the 3'-hydroxy termini of 3'-hydroxy-terminated oligonucleotides.</text>
        <dbReference type="EC" id="3.1.4.1"/>
    </reaction>
</comment>
<evidence type="ECO:0000256" key="9">
    <source>
        <dbReference type="ARBA" id="ARBA00022801"/>
    </source>
</evidence>
<keyword evidence="6" id="KW-0255">Endonuclease</keyword>
<evidence type="ECO:0000256" key="10">
    <source>
        <dbReference type="ARBA" id="ARBA00022833"/>
    </source>
</evidence>
<dbReference type="Pfam" id="PF21315">
    <property type="entry name" value="FAN1_HTH"/>
    <property type="match status" value="1"/>
</dbReference>
<keyword evidence="15 17" id="KW-0464">Manganese</keyword>
<dbReference type="PANTHER" id="PTHR15749:SF4">
    <property type="entry name" value="FANCONI-ASSOCIATED NUCLEASE 1"/>
    <property type="match status" value="1"/>
</dbReference>
<evidence type="ECO:0000313" key="20">
    <source>
        <dbReference type="EMBL" id="KAK7469871.1"/>
    </source>
</evidence>
<keyword evidence="11" id="KW-0269">Exonuclease</keyword>
<dbReference type="GO" id="GO:0008270">
    <property type="term" value="F:zinc ion binding"/>
    <property type="evidence" value="ECO:0007669"/>
    <property type="project" value="UniProtKB-KW"/>
</dbReference>
<keyword evidence="21" id="KW-1185">Reference proteome</keyword>
<comment type="caution">
    <text evidence="20">The sequence shown here is derived from an EMBL/GenBank/DDBJ whole genome shotgun (WGS) entry which is preliminary data.</text>
</comment>
<evidence type="ECO:0000256" key="4">
    <source>
        <dbReference type="ARBA" id="ARBA00022722"/>
    </source>
</evidence>
<dbReference type="EC" id="3.1.4.1" evidence="17"/>
<feature type="compositionally biased region" description="Low complexity" evidence="18">
    <location>
        <begin position="17"/>
        <end position="29"/>
    </location>
</feature>
<evidence type="ECO:0000256" key="7">
    <source>
        <dbReference type="ARBA" id="ARBA00022763"/>
    </source>
</evidence>
<keyword evidence="8" id="KW-0863">Zinc-finger</keyword>
<evidence type="ECO:0000256" key="8">
    <source>
        <dbReference type="ARBA" id="ARBA00022771"/>
    </source>
</evidence>
<feature type="compositionally biased region" description="Basic residues" evidence="18">
    <location>
        <begin position="247"/>
        <end position="260"/>
    </location>
</feature>
<dbReference type="InterPro" id="IPR014883">
    <property type="entry name" value="VRR_NUC"/>
</dbReference>
<dbReference type="Gene3D" id="3.40.1350.10">
    <property type="match status" value="1"/>
</dbReference>
<evidence type="ECO:0000259" key="19">
    <source>
        <dbReference type="SMART" id="SM00990"/>
    </source>
</evidence>
<evidence type="ECO:0000256" key="2">
    <source>
        <dbReference type="ARBA" id="ARBA00004123"/>
    </source>
</evidence>
<sequence>MSSKTTPQTKRRKAKTSSKTAPSPSKAAKLVTVTSLFKKQLERKEENSLTSPGVHVGDKDSDDGVEFIKEERSSPYFKQRKTETTQSNMKNTQDDVQECPENTAETCHKKLQISRRLSLRKTKREGQSLSRTWTTSNETTPDDATSESSVETNVIKCSSASLTVAAAGQAVVSAASGPVLSLVHGDGGMHSVTSGNMSFEISERHPFKRTGGEEISWKPSASTAMETSLEGMPSAEQSAESLQKLHITSKGKLSLKRKKSAQGSEPLHPNPPKKSLQVTTKTSQVDRLPASENLGPPERSLEVAATNTSVADNLRQRKLTDDRKQSASREPSKKSKYEGRDDLAENVEGDVESTEAVSEQYLVPYYLENFREVLKSVMEDDFYSHLFNETDLKYVAAFNSLTEESQKLYVRLFSRKLAWLPMSRIKYPEIAEDLTSCLDELVGAALLSSDINLKDLSIVLGALSAPDLRALAKTYHLNASGQQKGQIVQALVARTDPRRLFIRVMMLFSLANTSFDEESGNGGQAQLFQMLMVNIGRVVYPAYSINRQTRIFKNREDLVRFEEALQLESELLGRTGSGDWTGAYTVFLQVKDQYDAILADTDRMISDKTLPEFLRYYTAGSVLVRLLNQGIEILQRRKDYLAAVTLIRELLSQDVYNLDLHGFWWERLALNLDVHLKQHGQALQAIQDGLADSAVRTGHRLALYLRAESICNKSKSPYKKRLKEFNHEPLKELPKTFVEGRVLADAVAGRIHQFMTDSSQTDDDAGDVTLCNVEQVVLDHYNVSGYPQGVHAEGSILSTLFILYFWDVLFMDVADVFHSPYQTHPLDFNTDAFYQHRKECIDARLAEIEKSSEEELQKMMAETWETHYSVLCAGVNWERFASIDQIKGLISCVGGRVLAGILGRYAVQPRHTRGGFPDLTLWNTDTKQLKICEVKGPGDRLSHKQMLWLDHLLKLGVDAEVCHVKGKFSVLSFLLSN</sequence>
<dbReference type="InterPro" id="IPR049126">
    <property type="entry name" value="FAN1-like_TPR"/>
</dbReference>
<evidence type="ECO:0000256" key="11">
    <source>
        <dbReference type="ARBA" id="ARBA00022839"/>
    </source>
</evidence>
<keyword evidence="13" id="KW-0175">Coiled coil</keyword>